<dbReference type="EMBL" id="KV454484">
    <property type="protein sequence ID" value="ODV59909.1"/>
    <property type="molecule type" value="Genomic_DNA"/>
</dbReference>
<sequence length="55" mass="6419">MYRRRIGIRSETTMNRLTGVFHMQFGAGTATTQRAPRRKNSERDRPKIAIFRSPP</sequence>
<name>A0A1D2VE75_9ASCO</name>
<reference evidence="3" key="1">
    <citation type="submission" date="2016-05" db="EMBL/GenBank/DDBJ databases">
        <title>Comparative genomics of biotechnologically important yeasts.</title>
        <authorList>
            <consortium name="DOE Joint Genome Institute"/>
            <person name="Riley R."/>
            <person name="Haridas S."/>
            <person name="Wolfe K.H."/>
            <person name="Lopes M.R."/>
            <person name="Hittinger C.T."/>
            <person name="Goker M."/>
            <person name="Salamov A."/>
            <person name="Wisecaver J."/>
            <person name="Long T.M."/>
            <person name="Aerts A.L."/>
            <person name="Barry K."/>
            <person name="Choi C."/>
            <person name="Clum A."/>
            <person name="Coughlan A.Y."/>
            <person name="Deshpande S."/>
            <person name="Douglass A.P."/>
            <person name="Hanson S.J."/>
            <person name="Klenk H.-P."/>
            <person name="Labutti K."/>
            <person name="Lapidus A."/>
            <person name="Lindquist E."/>
            <person name="Lipzen A."/>
            <person name="Meier-Kolthoff J.P."/>
            <person name="Ohm R.A."/>
            <person name="Otillar R.P."/>
            <person name="Pangilinan J."/>
            <person name="Peng Y."/>
            <person name="Rokas A."/>
            <person name="Rosa C.A."/>
            <person name="Scheuner C."/>
            <person name="Sibirny A.A."/>
            <person name="Slot J.C."/>
            <person name="Stielow J.B."/>
            <person name="Sun H."/>
            <person name="Kurtzman C.P."/>
            <person name="Blackwell M."/>
            <person name="Grigoriev I.V."/>
            <person name="Jeffries T.W."/>
        </authorList>
    </citation>
    <scope>NUCLEOTIDE SEQUENCE [LARGE SCALE GENOMIC DNA]</scope>
    <source>
        <strain evidence="3">DSM 1968</strain>
    </source>
</reference>
<dbReference type="GeneID" id="30967277"/>
<evidence type="ECO:0000313" key="3">
    <source>
        <dbReference type="Proteomes" id="UP000095038"/>
    </source>
</evidence>
<dbReference type="Proteomes" id="UP000095038">
    <property type="component" value="Unassembled WGS sequence"/>
</dbReference>
<evidence type="ECO:0000256" key="1">
    <source>
        <dbReference type="SAM" id="MobiDB-lite"/>
    </source>
</evidence>
<evidence type="ECO:0000313" key="2">
    <source>
        <dbReference type="EMBL" id="ODV59909.1"/>
    </source>
</evidence>
<feature type="region of interest" description="Disordered" evidence="1">
    <location>
        <begin position="27"/>
        <end position="55"/>
    </location>
</feature>
<keyword evidence="3" id="KW-1185">Reference proteome</keyword>
<gene>
    <name evidence="2" type="ORF">ASCRUDRAFT_76839</name>
</gene>
<proteinExistence type="predicted"/>
<dbReference type="RefSeq" id="XP_020046216.1">
    <property type="nucleotide sequence ID" value="XM_020193641.1"/>
</dbReference>
<dbReference type="InParanoid" id="A0A1D2VE75"/>
<accession>A0A1D2VE75</accession>
<dbReference type="AlphaFoldDB" id="A0A1D2VE75"/>
<organism evidence="2 3">
    <name type="scientific">Ascoidea rubescens DSM 1968</name>
    <dbReference type="NCBI Taxonomy" id="1344418"/>
    <lineage>
        <taxon>Eukaryota</taxon>
        <taxon>Fungi</taxon>
        <taxon>Dikarya</taxon>
        <taxon>Ascomycota</taxon>
        <taxon>Saccharomycotina</taxon>
        <taxon>Saccharomycetes</taxon>
        <taxon>Ascoideaceae</taxon>
        <taxon>Ascoidea</taxon>
    </lineage>
</organism>
<protein>
    <submittedName>
        <fullName evidence="2">Uncharacterized protein</fullName>
    </submittedName>
</protein>